<dbReference type="OrthoDB" id="1436950at2759"/>
<sequence length="264" mass="29675">MSSWSLGRSEGRGGLGPSGSGVAVGLDIIWLRELILLPLISLPMQVIRDPAFNASSRWGPLRCERLGLAATRVDSVSAQFGVMSGHLWHARLGHLSYHILKVVSNKSPSSFPCNFNSCSCDSRRGSINTSLLLLGYSYFKPMFPSILGGDYVFITTYLINRTPSPNLKGKSPCELFLNNFWMLMLYSHHSTIEEQILPKSHTMCFLGYPLGYKGYKVYDLCSKKFLISRDVIFYEYIFPFHTLDNATSNISLNSFRLNQTKTFT</sequence>
<feature type="non-terminal residue" evidence="2">
    <location>
        <position position="1"/>
    </location>
</feature>
<gene>
    <name evidence="2" type="ORF">CR513_26793</name>
</gene>
<reference evidence="2" key="1">
    <citation type="submission" date="2018-05" db="EMBL/GenBank/DDBJ databases">
        <title>Draft genome of Mucuna pruriens seed.</title>
        <authorList>
            <person name="Nnadi N.E."/>
            <person name="Vos R."/>
            <person name="Hasami M.H."/>
            <person name="Devisetty U.K."/>
            <person name="Aguiy J.C."/>
        </authorList>
    </citation>
    <scope>NUCLEOTIDE SEQUENCE [LARGE SCALE GENOMIC DNA]</scope>
    <source>
        <strain evidence="2">JCA_2017</strain>
    </source>
</reference>
<name>A0A371GL38_MUCPR</name>
<keyword evidence="3" id="KW-1185">Reference proteome</keyword>
<evidence type="ECO:0000259" key="1">
    <source>
        <dbReference type="Pfam" id="PF25597"/>
    </source>
</evidence>
<dbReference type="Proteomes" id="UP000257109">
    <property type="component" value="Unassembled WGS sequence"/>
</dbReference>
<dbReference type="InterPro" id="IPR057670">
    <property type="entry name" value="SH3_retrovirus"/>
</dbReference>
<organism evidence="2 3">
    <name type="scientific">Mucuna pruriens</name>
    <name type="common">Velvet bean</name>
    <name type="synonym">Dolichos pruriens</name>
    <dbReference type="NCBI Taxonomy" id="157652"/>
    <lineage>
        <taxon>Eukaryota</taxon>
        <taxon>Viridiplantae</taxon>
        <taxon>Streptophyta</taxon>
        <taxon>Embryophyta</taxon>
        <taxon>Tracheophyta</taxon>
        <taxon>Spermatophyta</taxon>
        <taxon>Magnoliopsida</taxon>
        <taxon>eudicotyledons</taxon>
        <taxon>Gunneridae</taxon>
        <taxon>Pentapetalae</taxon>
        <taxon>rosids</taxon>
        <taxon>fabids</taxon>
        <taxon>Fabales</taxon>
        <taxon>Fabaceae</taxon>
        <taxon>Papilionoideae</taxon>
        <taxon>50 kb inversion clade</taxon>
        <taxon>NPAAA clade</taxon>
        <taxon>indigoferoid/millettioid clade</taxon>
        <taxon>Phaseoleae</taxon>
        <taxon>Mucuna</taxon>
    </lineage>
</organism>
<evidence type="ECO:0000313" key="3">
    <source>
        <dbReference type="Proteomes" id="UP000257109"/>
    </source>
</evidence>
<dbReference type="AlphaFoldDB" id="A0A371GL38"/>
<accession>A0A371GL38</accession>
<proteinExistence type="predicted"/>
<protein>
    <recommendedName>
        <fullName evidence="1">Retroviral polymerase SH3-like domain-containing protein</fullName>
    </recommendedName>
</protein>
<feature type="domain" description="Retroviral polymerase SH3-like" evidence="1">
    <location>
        <begin position="198"/>
        <end position="242"/>
    </location>
</feature>
<evidence type="ECO:0000313" key="2">
    <source>
        <dbReference type="EMBL" id="RDX91254.1"/>
    </source>
</evidence>
<dbReference type="Pfam" id="PF25597">
    <property type="entry name" value="SH3_retrovirus"/>
    <property type="match status" value="1"/>
</dbReference>
<dbReference type="EMBL" id="QJKJ01005172">
    <property type="protein sequence ID" value="RDX91254.1"/>
    <property type="molecule type" value="Genomic_DNA"/>
</dbReference>
<comment type="caution">
    <text evidence="2">The sequence shown here is derived from an EMBL/GenBank/DDBJ whole genome shotgun (WGS) entry which is preliminary data.</text>
</comment>